<evidence type="ECO:0000313" key="2">
    <source>
        <dbReference type="Proteomes" id="UP001055072"/>
    </source>
</evidence>
<evidence type="ECO:0000313" key="1">
    <source>
        <dbReference type="EMBL" id="KAI0083474.1"/>
    </source>
</evidence>
<protein>
    <submittedName>
        <fullName evidence="1">Uncharacterized protein</fullName>
    </submittedName>
</protein>
<keyword evidence="2" id="KW-1185">Reference proteome</keyword>
<comment type="caution">
    <text evidence="1">The sequence shown here is derived from an EMBL/GenBank/DDBJ whole genome shotgun (WGS) entry which is preliminary data.</text>
</comment>
<gene>
    <name evidence="1" type="ORF">BDY19DRAFT_998538</name>
</gene>
<proteinExistence type="predicted"/>
<name>A0ACB8TNB2_9APHY</name>
<dbReference type="EMBL" id="MU274964">
    <property type="protein sequence ID" value="KAI0083474.1"/>
    <property type="molecule type" value="Genomic_DNA"/>
</dbReference>
<reference evidence="1" key="1">
    <citation type="journal article" date="2021" name="Environ. Microbiol.">
        <title>Gene family expansions and transcriptome signatures uncover fungal adaptations to wood decay.</title>
        <authorList>
            <person name="Hage H."/>
            <person name="Miyauchi S."/>
            <person name="Viragh M."/>
            <person name="Drula E."/>
            <person name="Min B."/>
            <person name="Chaduli D."/>
            <person name="Navarro D."/>
            <person name="Favel A."/>
            <person name="Norest M."/>
            <person name="Lesage-Meessen L."/>
            <person name="Balint B."/>
            <person name="Merenyi Z."/>
            <person name="de Eugenio L."/>
            <person name="Morin E."/>
            <person name="Martinez A.T."/>
            <person name="Baldrian P."/>
            <person name="Stursova M."/>
            <person name="Martinez M.J."/>
            <person name="Novotny C."/>
            <person name="Magnuson J.K."/>
            <person name="Spatafora J.W."/>
            <person name="Maurice S."/>
            <person name="Pangilinan J."/>
            <person name="Andreopoulos W."/>
            <person name="LaButti K."/>
            <person name="Hundley H."/>
            <person name="Na H."/>
            <person name="Kuo A."/>
            <person name="Barry K."/>
            <person name="Lipzen A."/>
            <person name="Henrissat B."/>
            <person name="Riley R."/>
            <person name="Ahrendt S."/>
            <person name="Nagy L.G."/>
            <person name="Grigoriev I.V."/>
            <person name="Martin F."/>
            <person name="Rosso M.N."/>
        </authorList>
    </citation>
    <scope>NUCLEOTIDE SEQUENCE</scope>
    <source>
        <strain evidence="1">CBS 384.51</strain>
    </source>
</reference>
<sequence length="1045" mass="112193">MLVLPLSVILSLSFPTISAYVSVQYPLEDQLPLIARIDTEYSWSILRNTFLSSKNVSLEYTVTNLPSWLSFDPSACAFHGKPSSEDVGSREIQVRASDVSDSASSTFLLQTMSTAPPKLHRPVDEQFRLPNPSLSSVFLVSEQSSLRSHKTSGSFLAEDPAPALRIPPKWSFSVGFEYDTFVLEENSDAPVYYAVLQRDGSPLPTWVKFNTETITLNGVTPAPGLVTYLALSLHASDKEGYSGMSLPFDVYVASHEVSLSGSSLPTINVTADTPFSVSLNSPADFSGILLDGEPIKPTNISTLQIDTSFYGSWLEYNTNSRTLSGTAPKDGGNPTLLPVTVATTVNQTFETNVSLAVVPSYFSADTLQPILVQAGDDIHFNLKEFFSNASSQDDVSLSAAFDPDNSTKFLSFDPPSAALSGTIPKNFSTSDFSHVTISFTAYSHVTHSTSHTTLPISLTEADFKHSSKDANSRSHGSKLSPTARKRLLLGLEITFGIIGGLVFFGFMLAGFRKCATVPDTALAGEDAEKAWTAEEKKWYGIGIEVDGEVYNGPDSAQSSPSSIVFGGAPLRSVPTGYGSPSAQRMLSPGGGVMRKGDFLSKVKSTARKVSDNTVRVVTDTCRRAVGGSTANRRGVSKFAIGKPTLIMAEDGRKADADDLSYTQGPRRSRVRSQDPFIDAEYSSSRFTLDDASGISGTSFGGSPSLSSVGRSIPSLPRRRPDFGPPLRSSSGMRNAILTTPPQAHVSKTHVYAVPLTRQVSLASNGSDSGSDGEVAVVQQAARARSIRSLTGRDGSQWSFQTHRTARLQEPGNGKPRLVPFTSVTRVPVPKLSPTQVAISAGVQHDDKSVDRDSPPQPRKQRVVSQMARVFRSESVERRVSRAEGRENGKEVSGDDLSVGIEYVRALGDDASGVSAGGSASPSFSVAGSSRHGTNVDLTKLAVPRMLARANEYFRFRIPVALSPTSSVVLEVKPTDGTRLPRFVHVDTNASSTPKSTSSRKDKEQRIIELTGMPGTGDAGELNLVIREKGGTECYGNIAIEVLERN</sequence>
<organism evidence="1 2">
    <name type="scientific">Irpex rosettiformis</name>
    <dbReference type="NCBI Taxonomy" id="378272"/>
    <lineage>
        <taxon>Eukaryota</taxon>
        <taxon>Fungi</taxon>
        <taxon>Dikarya</taxon>
        <taxon>Basidiomycota</taxon>
        <taxon>Agaricomycotina</taxon>
        <taxon>Agaricomycetes</taxon>
        <taxon>Polyporales</taxon>
        <taxon>Irpicaceae</taxon>
        <taxon>Irpex</taxon>
    </lineage>
</organism>
<dbReference type="Proteomes" id="UP001055072">
    <property type="component" value="Unassembled WGS sequence"/>
</dbReference>
<accession>A0ACB8TNB2</accession>